<evidence type="ECO:0000313" key="4">
    <source>
        <dbReference type="Proteomes" id="UP000245880"/>
    </source>
</evidence>
<dbReference type="InterPro" id="IPR011006">
    <property type="entry name" value="CheY-like_superfamily"/>
</dbReference>
<dbReference type="Pfam" id="PF00072">
    <property type="entry name" value="Response_reg"/>
    <property type="match status" value="1"/>
</dbReference>
<dbReference type="InterPro" id="IPR058245">
    <property type="entry name" value="NreC/VraR/RcsB-like_REC"/>
</dbReference>
<accession>A0A316AIW2</accession>
<dbReference type="SMART" id="SM00448">
    <property type="entry name" value="REC"/>
    <property type="match status" value="1"/>
</dbReference>
<protein>
    <submittedName>
        <fullName evidence="3">Response regulator receiver domain-containing protein</fullName>
    </submittedName>
</protein>
<dbReference type="OrthoDB" id="9797341at2"/>
<dbReference type="SUPFAM" id="SSF52172">
    <property type="entry name" value="CheY-like"/>
    <property type="match status" value="1"/>
</dbReference>
<keyword evidence="4" id="KW-1185">Reference proteome</keyword>
<sequence length="134" mass="15015">MITPGTTTIRVMIIDDHPLFNDGLATMLATKDSIEVVGQVYHSHSAIEAVSKARPDVAIIDYSMPGIDGLELSKMLLKEHPNLKILILSMYGEIHFIQEFREHGIKAYLVKTANIPQMLEAIQSINQGHTYFRP</sequence>
<dbReference type="CDD" id="cd17535">
    <property type="entry name" value="REC_NarL-like"/>
    <property type="match status" value="1"/>
</dbReference>
<evidence type="ECO:0000259" key="2">
    <source>
        <dbReference type="PROSITE" id="PS50110"/>
    </source>
</evidence>
<dbReference type="GO" id="GO:0000160">
    <property type="term" value="P:phosphorelay signal transduction system"/>
    <property type="evidence" value="ECO:0007669"/>
    <property type="project" value="InterPro"/>
</dbReference>
<dbReference type="InterPro" id="IPR051015">
    <property type="entry name" value="EvgA-like"/>
</dbReference>
<keyword evidence="1" id="KW-0597">Phosphoprotein</keyword>
<dbReference type="AlphaFoldDB" id="A0A316AIW2"/>
<evidence type="ECO:0000256" key="1">
    <source>
        <dbReference type="PROSITE-ProRule" id="PRU00169"/>
    </source>
</evidence>
<dbReference type="RefSeq" id="WP_109675720.1">
    <property type="nucleotide sequence ID" value="NZ_QGDT01000009.1"/>
</dbReference>
<dbReference type="Proteomes" id="UP000245880">
    <property type="component" value="Unassembled WGS sequence"/>
</dbReference>
<evidence type="ECO:0000313" key="3">
    <source>
        <dbReference type="EMBL" id="PWJ56914.1"/>
    </source>
</evidence>
<proteinExistence type="predicted"/>
<reference evidence="3 4" key="1">
    <citation type="submission" date="2018-03" db="EMBL/GenBank/DDBJ databases">
        <title>Genomic Encyclopedia of Archaeal and Bacterial Type Strains, Phase II (KMG-II): from individual species to whole genera.</title>
        <authorList>
            <person name="Goeker M."/>
        </authorList>
    </citation>
    <scope>NUCLEOTIDE SEQUENCE [LARGE SCALE GENOMIC DNA]</scope>
    <source>
        <strain evidence="3 4">DSM 100346</strain>
    </source>
</reference>
<feature type="modified residue" description="4-aspartylphosphate" evidence="1">
    <location>
        <position position="61"/>
    </location>
</feature>
<dbReference type="PROSITE" id="PS50110">
    <property type="entry name" value="RESPONSE_REGULATORY"/>
    <property type="match status" value="1"/>
</dbReference>
<dbReference type="PANTHER" id="PTHR45566:SF2">
    <property type="entry name" value="NARL SUBFAMILY"/>
    <property type="match status" value="1"/>
</dbReference>
<dbReference type="PANTHER" id="PTHR45566">
    <property type="entry name" value="HTH-TYPE TRANSCRIPTIONAL REGULATOR YHJB-RELATED"/>
    <property type="match status" value="1"/>
</dbReference>
<feature type="domain" description="Response regulatory" evidence="2">
    <location>
        <begin position="10"/>
        <end position="126"/>
    </location>
</feature>
<dbReference type="EMBL" id="QGDT01000009">
    <property type="protein sequence ID" value="PWJ56914.1"/>
    <property type="molecule type" value="Genomic_DNA"/>
</dbReference>
<dbReference type="Gene3D" id="3.40.50.2300">
    <property type="match status" value="1"/>
</dbReference>
<name>A0A316AIW2_9BACT</name>
<dbReference type="InterPro" id="IPR001789">
    <property type="entry name" value="Sig_transdc_resp-reg_receiver"/>
</dbReference>
<gene>
    <name evidence="3" type="ORF">CLV98_10923</name>
</gene>
<comment type="caution">
    <text evidence="3">The sequence shown here is derived from an EMBL/GenBank/DDBJ whole genome shotgun (WGS) entry which is preliminary data.</text>
</comment>
<organism evidence="3 4">
    <name type="scientific">Dyadobacter jejuensis</name>
    <dbReference type="NCBI Taxonomy" id="1082580"/>
    <lineage>
        <taxon>Bacteria</taxon>
        <taxon>Pseudomonadati</taxon>
        <taxon>Bacteroidota</taxon>
        <taxon>Cytophagia</taxon>
        <taxon>Cytophagales</taxon>
        <taxon>Spirosomataceae</taxon>
        <taxon>Dyadobacter</taxon>
    </lineage>
</organism>